<comment type="caution">
    <text evidence="2">The sequence shown here is derived from an EMBL/GenBank/DDBJ whole genome shotgun (WGS) entry which is preliminary data.</text>
</comment>
<dbReference type="AlphaFoldDB" id="A0A9W6J5P6"/>
<organism evidence="2 3">
    <name type="scientific">Ancylobacter dichloromethanicus</name>
    <dbReference type="NCBI Taxonomy" id="518825"/>
    <lineage>
        <taxon>Bacteria</taxon>
        <taxon>Pseudomonadati</taxon>
        <taxon>Pseudomonadota</taxon>
        <taxon>Alphaproteobacteria</taxon>
        <taxon>Hyphomicrobiales</taxon>
        <taxon>Xanthobacteraceae</taxon>
        <taxon>Ancylobacter</taxon>
    </lineage>
</organism>
<feature type="compositionally biased region" description="Pro residues" evidence="1">
    <location>
        <begin position="35"/>
        <end position="48"/>
    </location>
</feature>
<keyword evidence="3" id="KW-1185">Reference proteome</keyword>
<accession>A0A9W6J5P6</accession>
<reference evidence="2" key="1">
    <citation type="journal article" date="2014" name="Int. J. Syst. Evol. Microbiol.">
        <title>Complete genome sequence of Corynebacterium casei LMG S-19264T (=DSM 44701T), isolated from a smear-ripened cheese.</title>
        <authorList>
            <consortium name="US DOE Joint Genome Institute (JGI-PGF)"/>
            <person name="Walter F."/>
            <person name="Albersmeier A."/>
            <person name="Kalinowski J."/>
            <person name="Ruckert C."/>
        </authorList>
    </citation>
    <scope>NUCLEOTIDE SEQUENCE</scope>
    <source>
        <strain evidence="2">VKM B-2484</strain>
    </source>
</reference>
<evidence type="ECO:0000313" key="2">
    <source>
        <dbReference type="EMBL" id="GLK70822.1"/>
    </source>
</evidence>
<dbReference type="Proteomes" id="UP001143370">
    <property type="component" value="Unassembled WGS sequence"/>
</dbReference>
<name>A0A9W6J5P6_9HYPH</name>
<protein>
    <recommendedName>
        <fullName evidence="4">PepSY domain-containing protein</fullName>
    </recommendedName>
</protein>
<dbReference type="RefSeq" id="WP_213374444.1">
    <property type="nucleotide sequence ID" value="NZ_BSFJ01000004.1"/>
</dbReference>
<reference evidence="2" key="2">
    <citation type="submission" date="2023-01" db="EMBL/GenBank/DDBJ databases">
        <authorList>
            <person name="Sun Q."/>
            <person name="Evtushenko L."/>
        </authorList>
    </citation>
    <scope>NUCLEOTIDE SEQUENCE</scope>
    <source>
        <strain evidence="2">VKM B-2484</strain>
    </source>
</reference>
<proteinExistence type="predicted"/>
<evidence type="ECO:0000313" key="3">
    <source>
        <dbReference type="Proteomes" id="UP001143370"/>
    </source>
</evidence>
<dbReference type="EMBL" id="BSFJ01000004">
    <property type="protein sequence ID" value="GLK70822.1"/>
    <property type="molecule type" value="Genomic_DNA"/>
</dbReference>
<sequence>MARASTVLIVAMGLLLGPLVPDLPGGTAAHAQNYRPPPGPYAPGPGPYAPYDAAPRGRAGGPVDADAAVRMLAGRGFSKISVIRRRGATILLEANGPRGERVQVVVDGASGAISGMKVIGYGDKRY</sequence>
<evidence type="ECO:0000256" key="1">
    <source>
        <dbReference type="SAM" id="MobiDB-lite"/>
    </source>
</evidence>
<gene>
    <name evidence="2" type="ORF">GCM10017643_09370</name>
</gene>
<feature type="region of interest" description="Disordered" evidence="1">
    <location>
        <begin position="27"/>
        <end position="60"/>
    </location>
</feature>
<evidence type="ECO:0008006" key="4">
    <source>
        <dbReference type="Google" id="ProtNLM"/>
    </source>
</evidence>